<comment type="subcellular location">
    <subcellularLocation>
        <location evidence="6">Cytoplasm</location>
    </subcellularLocation>
</comment>
<keyword evidence="5 6" id="KW-0949">S-adenosyl-L-methionine</keyword>
<dbReference type="InterPro" id="IPR000878">
    <property type="entry name" value="4pyrrol_Mease"/>
</dbReference>
<evidence type="ECO:0000256" key="7">
    <source>
        <dbReference type="PROSITE-ProRule" id="PRU00409"/>
    </source>
</evidence>
<organism evidence="9 10">
    <name type="scientific">Acidihalobacter ferrooxydans</name>
    <dbReference type="NCBI Taxonomy" id="1765967"/>
    <lineage>
        <taxon>Bacteria</taxon>
        <taxon>Pseudomonadati</taxon>
        <taxon>Pseudomonadota</taxon>
        <taxon>Gammaproteobacteria</taxon>
        <taxon>Chromatiales</taxon>
        <taxon>Ectothiorhodospiraceae</taxon>
        <taxon>Acidihalobacter</taxon>
    </lineage>
</organism>
<keyword evidence="3 6" id="KW-0489">Methyltransferase</keyword>
<dbReference type="PANTHER" id="PTHR46111:SF1">
    <property type="entry name" value="RIBOSOMAL RNA SMALL SUBUNIT METHYLTRANSFERASE I"/>
    <property type="match status" value="1"/>
</dbReference>
<dbReference type="EC" id="2.1.1.198" evidence="6"/>
<dbReference type="PANTHER" id="PTHR46111">
    <property type="entry name" value="RIBOSOMAL RNA SMALL SUBUNIT METHYLTRANSFERASE I"/>
    <property type="match status" value="1"/>
</dbReference>
<accession>A0A1P8UL76</accession>
<dbReference type="FunFam" id="3.30.950.10:FF:000002">
    <property type="entry name" value="Ribosomal RNA small subunit methyltransferase I"/>
    <property type="match status" value="1"/>
</dbReference>
<gene>
    <name evidence="6" type="primary">rsmI</name>
    <name evidence="9" type="ORF">BW247_02665</name>
</gene>
<dbReference type="FunFam" id="3.40.1010.10:FF:000007">
    <property type="entry name" value="Ribosomal RNA small subunit methyltransferase I"/>
    <property type="match status" value="1"/>
</dbReference>
<keyword evidence="1 6" id="KW-0963">Cytoplasm</keyword>
<dbReference type="CDD" id="cd11648">
    <property type="entry name" value="RsmI"/>
    <property type="match status" value="1"/>
</dbReference>
<keyword evidence="7" id="KW-0067">ATP-binding</keyword>
<dbReference type="STRING" id="1765967.BW247_02665"/>
<name>A0A1P8UL76_9GAMM</name>
<dbReference type="PROSITE" id="PS50975">
    <property type="entry name" value="ATP_GRASP"/>
    <property type="match status" value="1"/>
</dbReference>
<dbReference type="Pfam" id="PF23016">
    <property type="entry name" value="RsmI_C"/>
    <property type="match status" value="1"/>
</dbReference>
<dbReference type="HAMAP" id="MF_01877">
    <property type="entry name" value="16SrRNA_methyltr_I"/>
    <property type="match status" value="1"/>
</dbReference>
<dbReference type="Gene3D" id="3.40.1010.10">
    <property type="entry name" value="Cobalt-precorrin-4 Transmethylase, Domain 1"/>
    <property type="match status" value="1"/>
</dbReference>
<feature type="domain" description="ATP-grasp" evidence="8">
    <location>
        <begin position="42"/>
        <end position="276"/>
    </location>
</feature>
<dbReference type="SUPFAM" id="SSF53790">
    <property type="entry name" value="Tetrapyrrole methylase"/>
    <property type="match status" value="1"/>
</dbReference>
<keyword evidence="10" id="KW-1185">Reference proteome</keyword>
<dbReference type="InterPro" id="IPR014777">
    <property type="entry name" value="4pyrrole_Mease_sub1"/>
</dbReference>
<keyword evidence="4 6" id="KW-0808">Transferase</keyword>
<evidence type="ECO:0000313" key="9">
    <source>
        <dbReference type="EMBL" id="APZ44504.1"/>
    </source>
</evidence>
<evidence type="ECO:0000256" key="3">
    <source>
        <dbReference type="ARBA" id="ARBA00022603"/>
    </source>
</evidence>
<evidence type="ECO:0000256" key="1">
    <source>
        <dbReference type="ARBA" id="ARBA00022490"/>
    </source>
</evidence>
<evidence type="ECO:0000259" key="8">
    <source>
        <dbReference type="PROSITE" id="PS50975"/>
    </source>
</evidence>
<dbReference type="NCBIfam" id="TIGR00096">
    <property type="entry name" value="16S rRNA (cytidine(1402)-2'-O)-methyltransferase"/>
    <property type="match status" value="1"/>
</dbReference>
<comment type="similarity">
    <text evidence="6">Belongs to the methyltransferase superfamily. RsmI family.</text>
</comment>
<proteinExistence type="inferred from homology"/>
<evidence type="ECO:0000256" key="5">
    <source>
        <dbReference type="ARBA" id="ARBA00022691"/>
    </source>
</evidence>
<dbReference type="InterPro" id="IPR018063">
    <property type="entry name" value="SAM_MeTrfase_RsmI_CS"/>
</dbReference>
<dbReference type="PROSITE" id="PS01296">
    <property type="entry name" value="RSMI"/>
    <property type="match status" value="1"/>
</dbReference>
<evidence type="ECO:0000256" key="6">
    <source>
        <dbReference type="HAMAP-Rule" id="MF_01877"/>
    </source>
</evidence>
<dbReference type="GO" id="GO:0070677">
    <property type="term" value="F:rRNA (cytosine-2'-O-)-methyltransferase activity"/>
    <property type="evidence" value="ECO:0007669"/>
    <property type="project" value="UniProtKB-UniRule"/>
</dbReference>
<evidence type="ECO:0000256" key="2">
    <source>
        <dbReference type="ARBA" id="ARBA00022552"/>
    </source>
</evidence>
<dbReference type="Gene3D" id="3.30.950.10">
    <property type="entry name" value="Methyltransferase, Cobalt-precorrin-4 Transmethylase, Domain 2"/>
    <property type="match status" value="1"/>
</dbReference>
<reference evidence="9 10" key="1">
    <citation type="submission" date="2017-01" db="EMBL/GenBank/DDBJ databases">
        <title>Draft sequence of Acidihalobacter ferrooxidans strain DSM 14175 (strain V8).</title>
        <authorList>
            <person name="Khaleque H.N."/>
            <person name="Ramsay J.P."/>
            <person name="Murphy R.J.T."/>
            <person name="Kaksonen A.H."/>
            <person name="Boxall N.J."/>
            <person name="Watkin E.L.J."/>
        </authorList>
    </citation>
    <scope>NUCLEOTIDE SEQUENCE [LARGE SCALE GENOMIC DNA]</scope>
    <source>
        <strain evidence="9 10">V8</strain>
    </source>
</reference>
<dbReference type="InterPro" id="IPR014776">
    <property type="entry name" value="4pyrrole_Mease_sub2"/>
</dbReference>
<keyword evidence="7" id="KW-0547">Nucleotide-binding</keyword>
<dbReference type="InterPro" id="IPR053910">
    <property type="entry name" value="RsmI_HTH"/>
</dbReference>
<dbReference type="AlphaFoldDB" id="A0A1P8UL76"/>
<dbReference type="GO" id="GO:0046872">
    <property type="term" value="F:metal ion binding"/>
    <property type="evidence" value="ECO:0007669"/>
    <property type="project" value="InterPro"/>
</dbReference>
<comment type="function">
    <text evidence="6">Catalyzes the 2'-O-methylation of the ribose of cytidine 1402 (C1402) in 16S rRNA.</text>
</comment>
<dbReference type="GO" id="GO:0005737">
    <property type="term" value="C:cytoplasm"/>
    <property type="evidence" value="ECO:0007669"/>
    <property type="project" value="UniProtKB-SubCell"/>
</dbReference>
<evidence type="ECO:0000256" key="4">
    <source>
        <dbReference type="ARBA" id="ARBA00022679"/>
    </source>
</evidence>
<dbReference type="Proteomes" id="UP000243807">
    <property type="component" value="Chromosome"/>
</dbReference>
<keyword evidence="2 6" id="KW-0698">rRNA processing</keyword>
<sequence>MEAGVLYVVATPLGNLSDISSRAVEVLREVELIAAEDTRVSGRLLAHLGLSAGRMLSLHEHNEQARVPDLVLRLSRGATVALVSDAGTPLISDPGFRLVAAARAAGVRVSPVPGPSALIAALSVAGLPTDRFVFEGFLPARGAARRSRLNALAEETRTLVFYESSHRIAACVNDLAAVFGGARHGVIARELTKHFEQVADGCLDALGAWLAADTDHVRGEFVVLVAGAASVSTPDTAAADKVLSVLVDALPTRQAADLAARITGAPRQALYREAQRIKAKAQ</sequence>
<dbReference type="PIRSF" id="PIRSF005917">
    <property type="entry name" value="MTase_YraL"/>
    <property type="match status" value="1"/>
</dbReference>
<dbReference type="GO" id="GO:0005524">
    <property type="term" value="F:ATP binding"/>
    <property type="evidence" value="ECO:0007669"/>
    <property type="project" value="UniProtKB-UniRule"/>
</dbReference>
<dbReference type="EMBL" id="CP019434">
    <property type="protein sequence ID" value="APZ44504.1"/>
    <property type="molecule type" value="Genomic_DNA"/>
</dbReference>
<protein>
    <recommendedName>
        <fullName evidence="6">Ribosomal RNA small subunit methyltransferase I</fullName>
        <ecNumber evidence="6">2.1.1.198</ecNumber>
    </recommendedName>
    <alternativeName>
        <fullName evidence="6">16S rRNA 2'-O-ribose C1402 methyltransferase</fullName>
    </alternativeName>
    <alternativeName>
        <fullName evidence="6">rRNA (cytidine-2'-O-)-methyltransferase RsmI</fullName>
    </alternativeName>
</protein>
<dbReference type="KEGG" id="afy:BW247_02665"/>
<evidence type="ECO:0000313" key="10">
    <source>
        <dbReference type="Proteomes" id="UP000243807"/>
    </source>
</evidence>
<comment type="catalytic activity">
    <reaction evidence="6">
        <text>cytidine(1402) in 16S rRNA + S-adenosyl-L-methionine = 2'-O-methylcytidine(1402) in 16S rRNA + S-adenosyl-L-homocysteine + H(+)</text>
        <dbReference type="Rhea" id="RHEA:42924"/>
        <dbReference type="Rhea" id="RHEA-COMP:10285"/>
        <dbReference type="Rhea" id="RHEA-COMP:10286"/>
        <dbReference type="ChEBI" id="CHEBI:15378"/>
        <dbReference type="ChEBI" id="CHEBI:57856"/>
        <dbReference type="ChEBI" id="CHEBI:59789"/>
        <dbReference type="ChEBI" id="CHEBI:74495"/>
        <dbReference type="ChEBI" id="CHEBI:82748"/>
        <dbReference type="EC" id="2.1.1.198"/>
    </reaction>
</comment>
<dbReference type="Pfam" id="PF00590">
    <property type="entry name" value="TP_methylase"/>
    <property type="match status" value="1"/>
</dbReference>
<dbReference type="InterPro" id="IPR008189">
    <property type="entry name" value="rRNA_ssu_MeTfrase_I"/>
</dbReference>
<dbReference type="InterPro" id="IPR011761">
    <property type="entry name" value="ATP-grasp"/>
</dbReference>
<dbReference type="InterPro" id="IPR035996">
    <property type="entry name" value="4pyrrol_Methylase_sf"/>
</dbReference>